<feature type="non-terminal residue" evidence="1">
    <location>
        <position position="184"/>
    </location>
</feature>
<evidence type="ECO:0000313" key="2">
    <source>
        <dbReference type="Proteomes" id="UP001189429"/>
    </source>
</evidence>
<keyword evidence="2" id="KW-1185">Reference proteome</keyword>
<comment type="caution">
    <text evidence="1">The sequence shown here is derived from an EMBL/GenBank/DDBJ whole genome shotgun (WGS) entry which is preliminary data.</text>
</comment>
<organism evidence="1 2">
    <name type="scientific">Prorocentrum cordatum</name>
    <dbReference type="NCBI Taxonomy" id="2364126"/>
    <lineage>
        <taxon>Eukaryota</taxon>
        <taxon>Sar</taxon>
        <taxon>Alveolata</taxon>
        <taxon>Dinophyceae</taxon>
        <taxon>Prorocentrales</taxon>
        <taxon>Prorocentraceae</taxon>
        <taxon>Prorocentrum</taxon>
    </lineage>
</organism>
<sequence>AMATAERTAIRNILGYYNERTYEAPSAWLSIQDGQLNEKVKQLEEGGVPAHQCISQVSGEVIQAICTAARPSPTAPVWLKIKAAHKKAVSAGGAEKTRPEFRIFNYLAAEHPTDGVVANSRALPCEVYEKAADASGERPLVIQAGLAINWAENGAFKLTGEQEVSEGVSHYRAIQHVSGAEAFG</sequence>
<reference evidence="1" key="1">
    <citation type="submission" date="2023-10" db="EMBL/GenBank/DDBJ databases">
        <authorList>
            <person name="Chen Y."/>
            <person name="Shah S."/>
            <person name="Dougan E. K."/>
            <person name="Thang M."/>
            <person name="Chan C."/>
        </authorList>
    </citation>
    <scope>NUCLEOTIDE SEQUENCE [LARGE SCALE GENOMIC DNA]</scope>
</reference>
<dbReference type="EMBL" id="CAUYUJ010003594">
    <property type="protein sequence ID" value="CAK0805939.1"/>
    <property type="molecule type" value="Genomic_DNA"/>
</dbReference>
<dbReference type="Proteomes" id="UP001189429">
    <property type="component" value="Unassembled WGS sequence"/>
</dbReference>
<gene>
    <name evidence="1" type="ORF">PCOR1329_LOCUS12341</name>
</gene>
<feature type="non-terminal residue" evidence="1">
    <location>
        <position position="1"/>
    </location>
</feature>
<proteinExistence type="predicted"/>
<accession>A0ABN9QLZ2</accession>
<protein>
    <submittedName>
        <fullName evidence="1">Uncharacterized protein</fullName>
    </submittedName>
</protein>
<name>A0ABN9QLZ2_9DINO</name>
<evidence type="ECO:0000313" key="1">
    <source>
        <dbReference type="EMBL" id="CAK0805939.1"/>
    </source>
</evidence>